<reference evidence="2" key="1">
    <citation type="journal article" date="2021" name="Nat. Commun.">
        <title>Genetic determinants of endophytism in the Arabidopsis root mycobiome.</title>
        <authorList>
            <person name="Mesny F."/>
            <person name="Miyauchi S."/>
            <person name="Thiergart T."/>
            <person name="Pickel B."/>
            <person name="Atanasova L."/>
            <person name="Karlsson M."/>
            <person name="Huettel B."/>
            <person name="Barry K.W."/>
            <person name="Haridas S."/>
            <person name="Chen C."/>
            <person name="Bauer D."/>
            <person name="Andreopoulos W."/>
            <person name="Pangilinan J."/>
            <person name="LaButti K."/>
            <person name="Riley R."/>
            <person name="Lipzen A."/>
            <person name="Clum A."/>
            <person name="Drula E."/>
            <person name="Henrissat B."/>
            <person name="Kohler A."/>
            <person name="Grigoriev I.V."/>
            <person name="Martin F.M."/>
            <person name="Hacquard S."/>
        </authorList>
    </citation>
    <scope>NUCLEOTIDE SEQUENCE</scope>
    <source>
        <strain evidence="2">MPI-CAGE-AT-0147</strain>
    </source>
</reference>
<dbReference type="Gene3D" id="3.40.50.1580">
    <property type="entry name" value="Nucleoside phosphorylase domain"/>
    <property type="match status" value="1"/>
</dbReference>
<dbReference type="GO" id="GO:0003824">
    <property type="term" value="F:catalytic activity"/>
    <property type="evidence" value="ECO:0007669"/>
    <property type="project" value="InterPro"/>
</dbReference>
<dbReference type="Pfam" id="PF01048">
    <property type="entry name" value="PNP_UDP_1"/>
    <property type="match status" value="1"/>
</dbReference>
<feature type="domain" description="Nucleoside phosphorylase" evidence="1">
    <location>
        <begin position="28"/>
        <end position="276"/>
    </location>
</feature>
<organism evidence="2 3">
    <name type="scientific">Dactylonectria macrodidyma</name>
    <dbReference type="NCBI Taxonomy" id="307937"/>
    <lineage>
        <taxon>Eukaryota</taxon>
        <taxon>Fungi</taxon>
        <taxon>Dikarya</taxon>
        <taxon>Ascomycota</taxon>
        <taxon>Pezizomycotina</taxon>
        <taxon>Sordariomycetes</taxon>
        <taxon>Hypocreomycetidae</taxon>
        <taxon>Hypocreales</taxon>
        <taxon>Nectriaceae</taxon>
        <taxon>Dactylonectria</taxon>
    </lineage>
</organism>
<sequence>MGPPPTNLVPSTTLASMSPSRLPVDAYTIGWVCALPLELAAASQVLDEEHEDPPYDEHDANIYTLGRIGDHNVVIACLPAGQVGNNPAVAMQMRLRFPSVRIGLLVSIGGGVPSNRADIRLGDVVVSQPDGQHGGVVQFDRGKTEAEAANHLRQRIKFTDFLKVFDTLPIFRRVTEDDVLFEPTYNHQGGLTCAECDTRWLAGRPPRTRDHIAIHYGTIASGNQVTKDALARDRCSEELGGVLCFEMEAAGLMSTFPCLVIRGICDYADSHKNKKWQPYAAAVSATYAKEVLTVIPVADISQTQPVNALGSQGI</sequence>
<dbReference type="OrthoDB" id="1577640at2759"/>
<dbReference type="AlphaFoldDB" id="A0A9P9ES07"/>
<dbReference type="GO" id="GO:0009116">
    <property type="term" value="P:nucleoside metabolic process"/>
    <property type="evidence" value="ECO:0007669"/>
    <property type="project" value="InterPro"/>
</dbReference>
<dbReference type="PANTHER" id="PTHR46082">
    <property type="entry name" value="ATP/GTP-BINDING PROTEIN-RELATED"/>
    <property type="match status" value="1"/>
</dbReference>
<dbReference type="Proteomes" id="UP000738349">
    <property type="component" value="Unassembled WGS sequence"/>
</dbReference>
<name>A0A9P9ES07_9HYPO</name>
<proteinExistence type="predicted"/>
<keyword evidence="3" id="KW-1185">Reference proteome</keyword>
<dbReference type="InterPro" id="IPR053137">
    <property type="entry name" value="NLR-like"/>
</dbReference>
<dbReference type="PANTHER" id="PTHR46082:SF11">
    <property type="entry name" value="AAA+ ATPASE DOMAIN-CONTAINING PROTEIN-RELATED"/>
    <property type="match status" value="1"/>
</dbReference>
<dbReference type="EMBL" id="JAGMUV010000010">
    <property type="protein sequence ID" value="KAH7142158.1"/>
    <property type="molecule type" value="Genomic_DNA"/>
</dbReference>
<evidence type="ECO:0000259" key="1">
    <source>
        <dbReference type="Pfam" id="PF01048"/>
    </source>
</evidence>
<comment type="caution">
    <text evidence="2">The sequence shown here is derived from an EMBL/GenBank/DDBJ whole genome shotgun (WGS) entry which is preliminary data.</text>
</comment>
<dbReference type="InterPro" id="IPR035994">
    <property type="entry name" value="Nucleoside_phosphorylase_sf"/>
</dbReference>
<evidence type="ECO:0000313" key="2">
    <source>
        <dbReference type="EMBL" id="KAH7142158.1"/>
    </source>
</evidence>
<dbReference type="InterPro" id="IPR000845">
    <property type="entry name" value="Nucleoside_phosphorylase_d"/>
</dbReference>
<gene>
    <name evidence="2" type="ORF">EDB81DRAFT_843588</name>
</gene>
<evidence type="ECO:0000313" key="3">
    <source>
        <dbReference type="Proteomes" id="UP000738349"/>
    </source>
</evidence>
<accession>A0A9P9ES07</accession>
<dbReference type="SUPFAM" id="SSF53167">
    <property type="entry name" value="Purine and uridine phosphorylases"/>
    <property type="match status" value="1"/>
</dbReference>
<protein>
    <submittedName>
        <fullName evidence="2">Nucleoside phosphorylase domain-containing protein</fullName>
    </submittedName>
</protein>